<reference evidence="2" key="2">
    <citation type="submission" date="2023-02" db="EMBL/GenBank/DDBJ databases">
        <title>'Rhodoalgimonas zhirmunskyi' gen. nov., isolated from a red alga.</title>
        <authorList>
            <person name="Nedashkovskaya O.I."/>
            <person name="Otstavnykh N.Y."/>
            <person name="Bystritskaya E.P."/>
            <person name="Balabanova L.A."/>
            <person name="Isaeva M.P."/>
        </authorList>
    </citation>
    <scope>NUCLEOTIDE SEQUENCE</scope>
    <source>
        <strain evidence="2">KCTC 52189</strain>
    </source>
</reference>
<dbReference type="PANTHER" id="PTHR34203">
    <property type="entry name" value="METHYLTRANSFERASE, FKBM FAMILY PROTEIN"/>
    <property type="match status" value="1"/>
</dbReference>
<protein>
    <submittedName>
        <fullName evidence="2">FkbM family methyltransferase</fullName>
    </submittedName>
</protein>
<feature type="domain" description="Methyltransferase FkbM" evidence="1">
    <location>
        <begin position="60"/>
        <end position="201"/>
    </location>
</feature>
<comment type="caution">
    <text evidence="2">The sequence shown here is derived from an EMBL/GenBank/DDBJ whole genome shotgun (WGS) entry which is preliminary data.</text>
</comment>
<dbReference type="InterPro" id="IPR052514">
    <property type="entry name" value="SAM-dependent_MTase"/>
</dbReference>
<proteinExistence type="predicted"/>
<dbReference type="Pfam" id="PF05050">
    <property type="entry name" value="Methyltransf_21"/>
    <property type="match status" value="1"/>
</dbReference>
<accession>A0AAE4B7J3</accession>
<dbReference type="GO" id="GO:0032259">
    <property type="term" value="P:methylation"/>
    <property type="evidence" value="ECO:0007669"/>
    <property type="project" value="UniProtKB-KW"/>
</dbReference>
<dbReference type="RefSeq" id="WP_306736866.1">
    <property type="nucleotide sequence ID" value="NZ_JANHAX010000005.1"/>
</dbReference>
<dbReference type="SUPFAM" id="SSF53335">
    <property type="entry name" value="S-adenosyl-L-methionine-dependent methyltransferases"/>
    <property type="match status" value="1"/>
</dbReference>
<organism evidence="2 3">
    <name type="scientific">Marimonas arenosa</name>
    <dbReference type="NCBI Taxonomy" id="1795305"/>
    <lineage>
        <taxon>Bacteria</taxon>
        <taxon>Pseudomonadati</taxon>
        <taxon>Pseudomonadota</taxon>
        <taxon>Alphaproteobacteria</taxon>
        <taxon>Rhodobacterales</taxon>
        <taxon>Paracoccaceae</taxon>
        <taxon>Marimonas</taxon>
    </lineage>
</organism>
<dbReference type="InterPro" id="IPR029063">
    <property type="entry name" value="SAM-dependent_MTases_sf"/>
</dbReference>
<dbReference type="InterPro" id="IPR006342">
    <property type="entry name" value="FkbM_mtfrase"/>
</dbReference>
<sequence length="225" mass="24821">MKKFGDFWVPDADARGARNRRKMEALFGSKPGSIKPLTDALDMIRQIAGEAAITGRVAIDAGANVGSYTRVMARHFDRVLSLEPAPDTFACLERNVYEWGILPRVMPYMAAVSDRRDYVRIGSSFGRLSITRRIKGKGNIPALPLDAFGLDNVGFLKLDVEGVEEQALIGAKETIAASRPFVLMEVKPDEEDASATPYAAEKRLLGMGYEKADRQLGQNRLYLPV</sequence>
<name>A0AAE4B7J3_9RHOB</name>
<evidence type="ECO:0000259" key="1">
    <source>
        <dbReference type="Pfam" id="PF05050"/>
    </source>
</evidence>
<dbReference type="NCBIfam" id="TIGR01444">
    <property type="entry name" value="fkbM_fam"/>
    <property type="match status" value="1"/>
</dbReference>
<evidence type="ECO:0000313" key="2">
    <source>
        <dbReference type="EMBL" id="MDQ2091581.1"/>
    </source>
</evidence>
<keyword evidence="2" id="KW-0489">Methyltransferase</keyword>
<dbReference type="PANTHER" id="PTHR34203:SF15">
    <property type="entry name" value="SLL1173 PROTEIN"/>
    <property type="match status" value="1"/>
</dbReference>
<evidence type="ECO:0000313" key="3">
    <source>
        <dbReference type="Proteomes" id="UP001226762"/>
    </source>
</evidence>
<dbReference type="GO" id="GO:0008168">
    <property type="term" value="F:methyltransferase activity"/>
    <property type="evidence" value="ECO:0007669"/>
    <property type="project" value="UniProtKB-KW"/>
</dbReference>
<dbReference type="Proteomes" id="UP001226762">
    <property type="component" value="Unassembled WGS sequence"/>
</dbReference>
<dbReference type="Gene3D" id="3.40.50.150">
    <property type="entry name" value="Vaccinia Virus protein VP39"/>
    <property type="match status" value="1"/>
</dbReference>
<keyword evidence="3" id="KW-1185">Reference proteome</keyword>
<reference evidence="2" key="1">
    <citation type="submission" date="2022-07" db="EMBL/GenBank/DDBJ databases">
        <authorList>
            <person name="Otstavnykh N."/>
            <person name="Isaeva M."/>
            <person name="Bystritskaya E."/>
        </authorList>
    </citation>
    <scope>NUCLEOTIDE SEQUENCE</scope>
    <source>
        <strain evidence="2">KCTC 52189</strain>
    </source>
</reference>
<keyword evidence="2" id="KW-0808">Transferase</keyword>
<gene>
    <name evidence="2" type="ORF">NO357_16890</name>
</gene>
<dbReference type="EMBL" id="JANHAX010000005">
    <property type="protein sequence ID" value="MDQ2091581.1"/>
    <property type="molecule type" value="Genomic_DNA"/>
</dbReference>
<dbReference type="AlphaFoldDB" id="A0AAE4B7J3"/>